<keyword evidence="1" id="KW-0547">Nucleotide-binding</keyword>
<dbReference type="AlphaFoldDB" id="A0A0C3C5S9"/>
<accession>A0A0C3C5S9</accession>
<name>A0A0C3C5S9_HEBCY</name>
<dbReference type="Proteomes" id="UP000053424">
    <property type="component" value="Unassembled WGS sequence"/>
</dbReference>
<evidence type="ECO:0000313" key="3">
    <source>
        <dbReference type="EMBL" id="KIM39589.1"/>
    </source>
</evidence>
<dbReference type="InterPro" id="IPR006703">
    <property type="entry name" value="G_AIG1"/>
</dbReference>
<proteinExistence type="predicted"/>
<organism evidence="3 4">
    <name type="scientific">Hebeloma cylindrosporum</name>
    <dbReference type="NCBI Taxonomy" id="76867"/>
    <lineage>
        <taxon>Eukaryota</taxon>
        <taxon>Fungi</taxon>
        <taxon>Dikarya</taxon>
        <taxon>Basidiomycota</taxon>
        <taxon>Agaricomycotina</taxon>
        <taxon>Agaricomycetes</taxon>
        <taxon>Agaricomycetidae</taxon>
        <taxon>Agaricales</taxon>
        <taxon>Agaricineae</taxon>
        <taxon>Hymenogastraceae</taxon>
        <taxon>Hebeloma</taxon>
    </lineage>
</organism>
<keyword evidence="4" id="KW-1185">Reference proteome</keyword>
<protein>
    <recommendedName>
        <fullName evidence="2">AIG1-type G domain-containing protein</fullName>
    </recommendedName>
</protein>
<dbReference type="GO" id="GO:0005525">
    <property type="term" value="F:GTP binding"/>
    <property type="evidence" value="ECO:0007669"/>
    <property type="project" value="InterPro"/>
</dbReference>
<dbReference type="InterPro" id="IPR027417">
    <property type="entry name" value="P-loop_NTPase"/>
</dbReference>
<dbReference type="Pfam" id="PF04548">
    <property type="entry name" value="AIG1"/>
    <property type="match status" value="1"/>
</dbReference>
<dbReference type="HOGENOM" id="CLU_018003_0_1_1"/>
<dbReference type="SUPFAM" id="SSF52540">
    <property type="entry name" value="P-loop containing nucleoside triphosphate hydrolases"/>
    <property type="match status" value="1"/>
</dbReference>
<dbReference type="Gene3D" id="3.40.50.300">
    <property type="entry name" value="P-loop containing nucleotide triphosphate hydrolases"/>
    <property type="match status" value="1"/>
</dbReference>
<feature type="domain" description="AIG1-type G" evidence="2">
    <location>
        <begin position="26"/>
        <end position="166"/>
    </location>
</feature>
<evidence type="ECO:0000259" key="2">
    <source>
        <dbReference type="Pfam" id="PF04548"/>
    </source>
</evidence>
<evidence type="ECO:0000256" key="1">
    <source>
        <dbReference type="ARBA" id="ARBA00022741"/>
    </source>
</evidence>
<dbReference type="OrthoDB" id="8954335at2759"/>
<gene>
    <name evidence="3" type="ORF">M413DRAFT_29297</name>
</gene>
<evidence type="ECO:0000313" key="4">
    <source>
        <dbReference type="Proteomes" id="UP000053424"/>
    </source>
</evidence>
<dbReference type="EMBL" id="KN831785">
    <property type="protein sequence ID" value="KIM39589.1"/>
    <property type="molecule type" value="Genomic_DNA"/>
</dbReference>
<reference evidence="4" key="2">
    <citation type="submission" date="2015-01" db="EMBL/GenBank/DDBJ databases">
        <title>Evolutionary Origins and Diversification of the Mycorrhizal Mutualists.</title>
        <authorList>
            <consortium name="DOE Joint Genome Institute"/>
            <consortium name="Mycorrhizal Genomics Consortium"/>
            <person name="Kohler A."/>
            <person name="Kuo A."/>
            <person name="Nagy L.G."/>
            <person name="Floudas D."/>
            <person name="Copeland A."/>
            <person name="Barry K.W."/>
            <person name="Cichocki N."/>
            <person name="Veneault-Fourrey C."/>
            <person name="LaButti K."/>
            <person name="Lindquist E.A."/>
            <person name="Lipzen A."/>
            <person name="Lundell T."/>
            <person name="Morin E."/>
            <person name="Murat C."/>
            <person name="Riley R."/>
            <person name="Ohm R."/>
            <person name="Sun H."/>
            <person name="Tunlid A."/>
            <person name="Henrissat B."/>
            <person name="Grigoriev I.V."/>
            <person name="Hibbett D.S."/>
            <person name="Martin F."/>
        </authorList>
    </citation>
    <scope>NUCLEOTIDE SEQUENCE [LARGE SCALE GENOMIC DNA]</scope>
    <source>
        <strain evidence="4">h7</strain>
    </source>
</reference>
<sequence length="266" mass="29573">MAHTSSSPPKATNTTMDGFKDIVIPVLGPTGSGKSTFVNTVLGSAEVEVGHHTTSCSKEPYPAYVLPIPDSPGFEGYRLVILDTPGFDDTSVADVDILKRIAEWLAESRHMGALVGGVLYLHDITIKRFTSTASNHLNLLSGLCGEDCMKKTVLVITNWDSVTIDESSKLRREKDMKEKHWKPIIQQGATVHRFLRNRDSAWAIIDMLLKSDDLQKPLLLQTELVDRNIAFPDTTVGRKAHFVEEQKKGGRKKQKKFMDRLGCVIQ</sequence>
<reference evidence="3 4" key="1">
    <citation type="submission" date="2014-04" db="EMBL/GenBank/DDBJ databases">
        <authorList>
            <consortium name="DOE Joint Genome Institute"/>
            <person name="Kuo A."/>
            <person name="Gay G."/>
            <person name="Dore J."/>
            <person name="Kohler A."/>
            <person name="Nagy L.G."/>
            <person name="Floudas D."/>
            <person name="Copeland A."/>
            <person name="Barry K.W."/>
            <person name="Cichocki N."/>
            <person name="Veneault-Fourrey C."/>
            <person name="LaButti K."/>
            <person name="Lindquist E.A."/>
            <person name="Lipzen A."/>
            <person name="Lundell T."/>
            <person name="Morin E."/>
            <person name="Murat C."/>
            <person name="Sun H."/>
            <person name="Tunlid A."/>
            <person name="Henrissat B."/>
            <person name="Grigoriev I.V."/>
            <person name="Hibbett D.S."/>
            <person name="Martin F."/>
            <person name="Nordberg H.P."/>
            <person name="Cantor M.N."/>
            <person name="Hua S.X."/>
        </authorList>
    </citation>
    <scope>NUCLEOTIDE SEQUENCE [LARGE SCALE GENOMIC DNA]</scope>
    <source>
        <strain evidence="4">h7</strain>
    </source>
</reference>